<protein>
    <submittedName>
        <fullName evidence="2">Uncharacterized protein</fullName>
    </submittedName>
</protein>
<feature type="compositionally biased region" description="Polar residues" evidence="1">
    <location>
        <begin position="287"/>
        <end position="306"/>
    </location>
</feature>
<evidence type="ECO:0000256" key="1">
    <source>
        <dbReference type="SAM" id="MobiDB-lite"/>
    </source>
</evidence>
<keyword evidence="3" id="KW-1185">Reference proteome</keyword>
<feature type="region of interest" description="Disordered" evidence="1">
    <location>
        <begin position="831"/>
        <end position="858"/>
    </location>
</feature>
<feature type="compositionally biased region" description="Polar residues" evidence="1">
    <location>
        <begin position="451"/>
        <end position="460"/>
    </location>
</feature>
<dbReference type="Proteomes" id="UP000305067">
    <property type="component" value="Unassembled WGS sequence"/>
</dbReference>
<dbReference type="GO" id="GO:0046982">
    <property type="term" value="F:protein heterodimerization activity"/>
    <property type="evidence" value="ECO:0007669"/>
    <property type="project" value="InterPro"/>
</dbReference>
<name>A0A5C3QV44_9AGAR</name>
<sequence length="979" mass="105526">MSLSPPTYLSSHSADVILSDIRPIKLKIDALLAINTFLDEFLHRILQAANSYSTDKLRDGLLVVLPTSIGKELLLEAEVELRAYWHRTSPTPAAAKGGDDFRLPVAFELLRAKCGAYSTLNDAVQDPETELRMSERLAQGSEKLPPAAVIAPAALYLTAILEAMCEHILSNVGRVASRDSSRMHANGQDLFTALCEDSAVYALFKHMQVYAQIEATSQGPKHGRSKSLSRNDKPTTSQAEMRESTSSPRNRLSSDSGSGNLASAAAAGRSSSRASSEKSRARKLFSSRASQDGSNNQHQRTDSQFGEDTRAGRDDSMDSDHYKYEDPSAIQEFDNLMRSESTMKVSLTPDRLRSMETLKQQEKGQRGKNQGTPISPLRLKPESQKSPPPSSHSRHAPQRTLRHVDSIVEDEEEPVPQNQALRKQSSSSSFPSKPPSASLNNRNRSASSSAQMSNFGSHRTQGNGSQRNNRNNPFDAPDSNSGFPAKTRKVQKNRESLDLDDVMMGGSDDEEADALSLPKTPRSISKRGGTSPNVTSSTRELVDFLNDGPPSTGLPNAGPPGIATPVSKNNRDLIDFLAQGPPEMHEPQPILSPDPKKSSGRLQRMMSKLSLSASDKARSNEDSKQFAGKAITPPMPIAPKPIPPRPRIATPPVSPPPSPSQPSRVLPPPQPSREMPAAAYSSPPTSPPPNKRPRMQSVSRKAVPIEDKPESPLPVPVKKRPAPITTQGSNGDASAPSSKEHIDRRQEQTKDAESSGRHAHVTPPARLSSRSAQATAEANTPVDVPQPAVHQPAISIEAAQDIRRLMSRATNADECRVIFDMFMAKFGIPLTSGDSATPLPNSTDPYPSPSASEEASSDHAIEGSLVELLLSGDRAILPLPKSTSTSPSRSDPAVEQPGDTFESAQDIDSAAPLVVANPTPNGASEVPRSPLPPPSPSPDVMAAMIPPRPIRRKQSRLEPRIDSSAQPHAQLHTPTELAA</sequence>
<feature type="compositionally biased region" description="Basic and acidic residues" evidence="1">
    <location>
        <begin position="307"/>
        <end position="326"/>
    </location>
</feature>
<feature type="compositionally biased region" description="Basic and acidic residues" evidence="1">
    <location>
        <begin position="350"/>
        <end position="365"/>
    </location>
</feature>
<feature type="compositionally biased region" description="Polar residues" evidence="1">
    <location>
        <begin position="832"/>
        <end position="845"/>
    </location>
</feature>
<feature type="compositionally biased region" description="Low complexity" evidence="1">
    <location>
        <begin position="877"/>
        <end position="891"/>
    </location>
</feature>
<feature type="compositionally biased region" description="Basic residues" evidence="1">
    <location>
        <begin position="392"/>
        <end position="401"/>
    </location>
</feature>
<accession>A0A5C3QV44</accession>
<feature type="compositionally biased region" description="Low complexity" evidence="1">
    <location>
        <begin position="672"/>
        <end position="683"/>
    </location>
</feature>
<feature type="compositionally biased region" description="Low complexity" evidence="1">
    <location>
        <begin position="461"/>
        <end position="472"/>
    </location>
</feature>
<feature type="compositionally biased region" description="Low complexity" evidence="1">
    <location>
        <begin position="425"/>
        <end position="450"/>
    </location>
</feature>
<feature type="region of interest" description="Disordered" evidence="1">
    <location>
        <begin position="215"/>
        <end position="789"/>
    </location>
</feature>
<dbReference type="STRING" id="1884261.A0A5C3QV44"/>
<dbReference type="EMBL" id="ML178816">
    <property type="protein sequence ID" value="TFL05835.1"/>
    <property type="molecule type" value="Genomic_DNA"/>
</dbReference>
<feature type="compositionally biased region" description="Polar residues" evidence="1">
    <location>
        <begin position="234"/>
        <end position="251"/>
    </location>
</feature>
<evidence type="ECO:0000313" key="2">
    <source>
        <dbReference type="EMBL" id="TFL05835.1"/>
    </source>
</evidence>
<feature type="compositionally biased region" description="Low complexity" evidence="1">
    <location>
        <begin position="253"/>
        <end position="274"/>
    </location>
</feature>
<feature type="compositionally biased region" description="Polar residues" evidence="1">
    <location>
        <begin position="768"/>
        <end position="778"/>
    </location>
</feature>
<feature type="compositionally biased region" description="Pro residues" evidence="1">
    <location>
        <begin position="652"/>
        <end position="671"/>
    </location>
</feature>
<feature type="compositionally biased region" description="Polar residues" evidence="1">
    <location>
        <begin position="724"/>
        <end position="737"/>
    </location>
</feature>
<dbReference type="OrthoDB" id="5382203at2759"/>
<gene>
    <name evidence="2" type="ORF">BDV98DRAFT_560704</name>
</gene>
<proteinExistence type="predicted"/>
<dbReference type="Gene3D" id="1.10.20.10">
    <property type="entry name" value="Histone, subunit A"/>
    <property type="match status" value="1"/>
</dbReference>
<evidence type="ECO:0000313" key="3">
    <source>
        <dbReference type="Proteomes" id="UP000305067"/>
    </source>
</evidence>
<reference evidence="2 3" key="1">
    <citation type="journal article" date="2019" name="Nat. Ecol. Evol.">
        <title>Megaphylogeny resolves global patterns of mushroom evolution.</title>
        <authorList>
            <person name="Varga T."/>
            <person name="Krizsan K."/>
            <person name="Foldi C."/>
            <person name="Dima B."/>
            <person name="Sanchez-Garcia M."/>
            <person name="Sanchez-Ramirez S."/>
            <person name="Szollosi G.J."/>
            <person name="Szarkandi J.G."/>
            <person name="Papp V."/>
            <person name="Albert L."/>
            <person name="Andreopoulos W."/>
            <person name="Angelini C."/>
            <person name="Antonin V."/>
            <person name="Barry K.W."/>
            <person name="Bougher N.L."/>
            <person name="Buchanan P."/>
            <person name="Buyck B."/>
            <person name="Bense V."/>
            <person name="Catcheside P."/>
            <person name="Chovatia M."/>
            <person name="Cooper J."/>
            <person name="Damon W."/>
            <person name="Desjardin D."/>
            <person name="Finy P."/>
            <person name="Geml J."/>
            <person name="Haridas S."/>
            <person name="Hughes K."/>
            <person name="Justo A."/>
            <person name="Karasinski D."/>
            <person name="Kautmanova I."/>
            <person name="Kiss B."/>
            <person name="Kocsube S."/>
            <person name="Kotiranta H."/>
            <person name="LaButti K.M."/>
            <person name="Lechner B.E."/>
            <person name="Liimatainen K."/>
            <person name="Lipzen A."/>
            <person name="Lukacs Z."/>
            <person name="Mihaltcheva S."/>
            <person name="Morgado L.N."/>
            <person name="Niskanen T."/>
            <person name="Noordeloos M.E."/>
            <person name="Ohm R.A."/>
            <person name="Ortiz-Santana B."/>
            <person name="Ovrebo C."/>
            <person name="Racz N."/>
            <person name="Riley R."/>
            <person name="Savchenko A."/>
            <person name="Shiryaev A."/>
            <person name="Soop K."/>
            <person name="Spirin V."/>
            <person name="Szebenyi C."/>
            <person name="Tomsovsky M."/>
            <person name="Tulloss R.E."/>
            <person name="Uehling J."/>
            <person name="Grigoriev I.V."/>
            <person name="Vagvolgyi C."/>
            <person name="Papp T."/>
            <person name="Martin F.M."/>
            <person name="Miettinen O."/>
            <person name="Hibbett D.S."/>
            <person name="Nagy L.G."/>
        </authorList>
    </citation>
    <scope>NUCLEOTIDE SEQUENCE [LARGE SCALE GENOMIC DNA]</scope>
    <source>
        <strain evidence="2 3">CBS 309.79</strain>
    </source>
</reference>
<feature type="region of interest" description="Disordered" evidence="1">
    <location>
        <begin position="877"/>
        <end position="979"/>
    </location>
</feature>
<organism evidence="2 3">
    <name type="scientific">Pterulicium gracile</name>
    <dbReference type="NCBI Taxonomy" id="1884261"/>
    <lineage>
        <taxon>Eukaryota</taxon>
        <taxon>Fungi</taxon>
        <taxon>Dikarya</taxon>
        <taxon>Basidiomycota</taxon>
        <taxon>Agaricomycotina</taxon>
        <taxon>Agaricomycetes</taxon>
        <taxon>Agaricomycetidae</taxon>
        <taxon>Agaricales</taxon>
        <taxon>Pleurotineae</taxon>
        <taxon>Pterulaceae</taxon>
        <taxon>Pterulicium</taxon>
    </lineage>
</organism>
<feature type="compositionally biased region" description="Polar residues" evidence="1">
    <location>
        <begin position="528"/>
        <end position="539"/>
    </location>
</feature>
<feature type="compositionally biased region" description="Basic and acidic residues" evidence="1">
    <location>
        <begin position="738"/>
        <end position="756"/>
    </location>
</feature>
<dbReference type="AlphaFoldDB" id="A0A5C3QV44"/>
<feature type="compositionally biased region" description="Pro residues" evidence="1">
    <location>
        <begin position="633"/>
        <end position="646"/>
    </location>
</feature>
<dbReference type="InterPro" id="IPR009072">
    <property type="entry name" value="Histone-fold"/>
</dbReference>
<feature type="compositionally biased region" description="Basic and acidic residues" evidence="1">
    <location>
        <begin position="615"/>
        <end position="624"/>
    </location>
</feature>